<dbReference type="AlphaFoldDB" id="A0A5N6RQ94"/>
<reference evidence="2 3" key="1">
    <citation type="submission" date="2019-06" db="EMBL/GenBank/DDBJ databases">
        <title>A chromosomal-level reference genome of Carpinus fangiana (Coryloideae, Betulaceae).</title>
        <authorList>
            <person name="Yang X."/>
            <person name="Wang Z."/>
            <person name="Zhang L."/>
            <person name="Hao G."/>
            <person name="Liu J."/>
            <person name="Yang Y."/>
        </authorList>
    </citation>
    <scope>NUCLEOTIDE SEQUENCE [LARGE SCALE GENOMIC DNA]</scope>
    <source>
        <strain evidence="2">Cfa_2016G</strain>
        <tissue evidence="2">Leaf</tissue>
    </source>
</reference>
<proteinExistence type="predicted"/>
<dbReference type="GO" id="GO:0048364">
    <property type="term" value="P:root development"/>
    <property type="evidence" value="ECO:0007669"/>
    <property type="project" value="InterPro"/>
</dbReference>
<evidence type="ECO:0000256" key="1">
    <source>
        <dbReference type="SAM" id="MobiDB-lite"/>
    </source>
</evidence>
<dbReference type="Proteomes" id="UP000327013">
    <property type="component" value="Chromosome 8"/>
</dbReference>
<dbReference type="PANTHER" id="PTHR33070:SF129">
    <property type="entry name" value="DUF241 DOMAIN PROTEIN"/>
    <property type="match status" value="1"/>
</dbReference>
<feature type="region of interest" description="Disordered" evidence="1">
    <location>
        <begin position="1"/>
        <end position="25"/>
    </location>
</feature>
<dbReference type="PANTHER" id="PTHR33070">
    <property type="entry name" value="OS06G0725500 PROTEIN"/>
    <property type="match status" value="1"/>
</dbReference>
<evidence type="ECO:0000313" key="3">
    <source>
        <dbReference type="Proteomes" id="UP000327013"/>
    </source>
</evidence>
<protein>
    <submittedName>
        <fullName evidence="2">Uncharacterized protein</fullName>
    </submittedName>
</protein>
<organism evidence="2 3">
    <name type="scientific">Carpinus fangiana</name>
    <dbReference type="NCBI Taxonomy" id="176857"/>
    <lineage>
        <taxon>Eukaryota</taxon>
        <taxon>Viridiplantae</taxon>
        <taxon>Streptophyta</taxon>
        <taxon>Embryophyta</taxon>
        <taxon>Tracheophyta</taxon>
        <taxon>Spermatophyta</taxon>
        <taxon>Magnoliopsida</taxon>
        <taxon>eudicotyledons</taxon>
        <taxon>Gunneridae</taxon>
        <taxon>Pentapetalae</taxon>
        <taxon>rosids</taxon>
        <taxon>fabids</taxon>
        <taxon>Fagales</taxon>
        <taxon>Betulaceae</taxon>
        <taxon>Carpinus</taxon>
    </lineage>
</organism>
<name>A0A5N6RQ94_9ROSI</name>
<dbReference type="Pfam" id="PF03087">
    <property type="entry name" value="BPS1"/>
    <property type="match status" value="2"/>
</dbReference>
<keyword evidence="3" id="KW-1185">Reference proteome</keyword>
<dbReference type="OrthoDB" id="1701699at2759"/>
<evidence type="ECO:0000313" key="2">
    <source>
        <dbReference type="EMBL" id="KAE8124515.1"/>
    </source>
</evidence>
<dbReference type="InterPro" id="IPR004320">
    <property type="entry name" value="BPS1_pln"/>
</dbReference>
<dbReference type="EMBL" id="CM017328">
    <property type="protein sequence ID" value="KAE8124515.1"/>
    <property type="molecule type" value="Genomic_DNA"/>
</dbReference>
<sequence>MAASPVNRKSGHHARSNSLPTRTHPLISEFNEQQRRLRNSEATSSSSTSICQKLNGLQDLHDCVDKLLLSSQFTQALAHEQQGKWVNELLDGSLRLLEVCGIAKEVFQQTKECTLEFQSTLRRRWGSKADLAREVERYLSSRMVVKKAMQKALKGMQNKFNYKNNEYVGMVILDLQEMLECLSRHLIKTRVSLLNTFNH</sequence>
<gene>
    <name evidence="2" type="ORF">FH972_019393</name>
</gene>
<accession>A0A5N6RQ94</accession>
<dbReference type="GO" id="GO:0048367">
    <property type="term" value="P:shoot system development"/>
    <property type="evidence" value="ECO:0007669"/>
    <property type="project" value="InterPro"/>
</dbReference>